<name>A0ABX0IFZ4_9ACTN</name>
<dbReference type="Pfam" id="PF02608">
    <property type="entry name" value="Bmp"/>
    <property type="match status" value="1"/>
</dbReference>
<proteinExistence type="predicted"/>
<evidence type="ECO:0000313" key="4">
    <source>
        <dbReference type="Proteomes" id="UP000636394"/>
    </source>
</evidence>
<dbReference type="EMBL" id="WPCR01000003">
    <property type="protein sequence ID" value="NHM13749.1"/>
    <property type="molecule type" value="Genomic_DNA"/>
</dbReference>
<organism evidence="3 4">
    <name type="scientific">Xiamenia xianingshaonis</name>
    <dbReference type="NCBI Taxonomy" id="2682776"/>
    <lineage>
        <taxon>Bacteria</taxon>
        <taxon>Bacillati</taxon>
        <taxon>Actinomycetota</taxon>
        <taxon>Coriobacteriia</taxon>
        <taxon>Eggerthellales</taxon>
        <taxon>Eggerthellaceae</taxon>
        <taxon>Xiamenia</taxon>
    </lineage>
</organism>
<accession>A0ABX0IFZ4</accession>
<gene>
    <name evidence="3" type="ORF">GMI68_03000</name>
</gene>
<reference evidence="3 4" key="1">
    <citation type="submission" date="2019-11" db="EMBL/GenBank/DDBJ databases">
        <title>Eggerthellaceae novel genus isolated from the rectal contents of marmort.</title>
        <authorList>
            <person name="Zhang G."/>
        </authorList>
    </citation>
    <scope>NUCLEOTIDE SEQUENCE [LARGE SCALE GENOMIC DNA]</scope>
    <source>
        <strain evidence="4">zg-886</strain>
    </source>
</reference>
<dbReference type="Proteomes" id="UP000636394">
    <property type="component" value="Unassembled WGS sequence"/>
</dbReference>
<feature type="domain" description="ABC transporter substrate-binding protein PnrA-like" evidence="2">
    <location>
        <begin position="79"/>
        <end position="341"/>
    </location>
</feature>
<evidence type="ECO:0000259" key="2">
    <source>
        <dbReference type="Pfam" id="PF02608"/>
    </source>
</evidence>
<sequence>MMEPSMWAASTRQKAARRASMKSETGKKYLTTLLSVLAAIAVICSIHYVAYGNHENGFLKIGFVYVGDASTAYTSNFMKAQTEIEKLYAENVETTARYNVSEDSVDAVLEELVDAGCGLIFTTSYGYGEKTKECAEQHPDVQFCQATCSNANEDPLLPNYHTFMGSIYQGKYLCGVVAGMKLKELIAEGRITPEQAKIGYVGAYPSAEVISDYTAFLLGARTEVPDAVMTVKYANTWTNYHLEKKLAKELIDEGCVVISQETDTSGPAAACEESKSSQEVYYVSYNESMRDIAPTTYLIGTRFNWAPYMTAAAQAVLEGKDIEECVEATVHGNDAGAGFEQEWVQLLELNAYSAAEGTEERIEELVKGFKEDSVQVFYGDYTGTNPDDPSDTIDLREEYHESENCSAPTFHYVLDEVITIQ</sequence>
<dbReference type="InterPro" id="IPR003760">
    <property type="entry name" value="PnrA-like"/>
</dbReference>
<protein>
    <submittedName>
        <fullName evidence="3">BMP family ABC transporter substrate-binding protein</fullName>
    </submittedName>
</protein>
<dbReference type="PANTHER" id="PTHR43208">
    <property type="entry name" value="ABC TRANSPORTER SUBSTRATE-BINDING PROTEIN"/>
    <property type="match status" value="1"/>
</dbReference>
<evidence type="ECO:0000313" key="3">
    <source>
        <dbReference type="EMBL" id="NHM13749.1"/>
    </source>
</evidence>
<keyword evidence="4" id="KW-1185">Reference proteome</keyword>
<comment type="caution">
    <text evidence="3">The sequence shown here is derived from an EMBL/GenBank/DDBJ whole genome shotgun (WGS) entry which is preliminary data.</text>
</comment>
<dbReference type="PANTHER" id="PTHR43208:SF1">
    <property type="entry name" value="ABC TRANSPORTER SUBSTRATE-BINDING PROTEIN"/>
    <property type="match status" value="1"/>
</dbReference>
<keyword evidence="1" id="KW-0732">Signal</keyword>
<dbReference type="CDD" id="cd19963">
    <property type="entry name" value="PBP1_BMP-like"/>
    <property type="match status" value="1"/>
</dbReference>
<dbReference type="InterPro" id="IPR052910">
    <property type="entry name" value="ABC-Purine-Binding"/>
</dbReference>
<dbReference type="Gene3D" id="3.40.50.2300">
    <property type="match status" value="2"/>
</dbReference>
<evidence type="ECO:0000256" key="1">
    <source>
        <dbReference type="ARBA" id="ARBA00022729"/>
    </source>
</evidence>